<comment type="caution">
    <text evidence="1">The sequence shown here is derived from an EMBL/GenBank/DDBJ whole genome shotgun (WGS) entry which is preliminary data.</text>
</comment>
<dbReference type="Proteomes" id="UP001470230">
    <property type="component" value="Unassembled WGS sequence"/>
</dbReference>
<evidence type="ECO:0008006" key="3">
    <source>
        <dbReference type="Google" id="ProtNLM"/>
    </source>
</evidence>
<dbReference type="Gene3D" id="1.25.40.20">
    <property type="entry name" value="Ankyrin repeat-containing domain"/>
    <property type="match status" value="1"/>
</dbReference>
<dbReference type="SUPFAM" id="SSF48403">
    <property type="entry name" value="Ankyrin repeat"/>
    <property type="match status" value="1"/>
</dbReference>
<gene>
    <name evidence="1" type="ORF">M9Y10_024689</name>
</gene>
<accession>A0ABR2HBY4</accession>
<dbReference type="PANTHER" id="PTHR24159:SF5">
    <property type="entry name" value="ANK_REP_REGION DOMAIN-CONTAINING PROTEIN"/>
    <property type="match status" value="1"/>
</dbReference>
<dbReference type="PANTHER" id="PTHR24159">
    <property type="match status" value="1"/>
</dbReference>
<protein>
    <recommendedName>
        <fullName evidence="3">DUF3447 domain-containing protein</fullName>
    </recommendedName>
</protein>
<reference evidence="1 2" key="1">
    <citation type="submission" date="2024-04" db="EMBL/GenBank/DDBJ databases">
        <title>Tritrichomonas musculus Genome.</title>
        <authorList>
            <person name="Alves-Ferreira E."/>
            <person name="Grigg M."/>
            <person name="Lorenzi H."/>
            <person name="Galac M."/>
        </authorList>
    </citation>
    <scope>NUCLEOTIDE SEQUENCE [LARGE SCALE GENOMIC DNA]</scope>
    <source>
        <strain evidence="1 2">EAF2021</strain>
    </source>
</reference>
<evidence type="ECO:0000313" key="1">
    <source>
        <dbReference type="EMBL" id="KAK8843629.1"/>
    </source>
</evidence>
<keyword evidence="2" id="KW-1185">Reference proteome</keyword>
<evidence type="ECO:0000313" key="2">
    <source>
        <dbReference type="Proteomes" id="UP001470230"/>
    </source>
</evidence>
<proteinExistence type="predicted"/>
<dbReference type="EMBL" id="JAPFFF010000034">
    <property type="protein sequence ID" value="KAK8843629.1"/>
    <property type="molecule type" value="Genomic_DNA"/>
</dbReference>
<sequence length="256" mass="30646">MTNYSYDKVKYPHYFFPEIKSLIDDELNQKISKEIPENFEEKRKIGQSDDHICELIRKDLIDDFIKANCELNSKINISIFESNSFLLEKFSDFTKITLIDYAAFFGSIKIFNYLYQSNVEIKPSLLIYSIHSNNLQLIHFLWQNIEFDPKKKKKNIFGEYESQENIYEKSLRESIKCHHNNITNYIINNWNLENTSFQLVHYSIQFCNFAFFPKKFSQNNAFYFSVKYNYLNLIQLLLETGKINVNAKTVKKHFYL</sequence>
<organism evidence="1 2">
    <name type="scientific">Tritrichomonas musculus</name>
    <dbReference type="NCBI Taxonomy" id="1915356"/>
    <lineage>
        <taxon>Eukaryota</taxon>
        <taxon>Metamonada</taxon>
        <taxon>Parabasalia</taxon>
        <taxon>Tritrichomonadida</taxon>
        <taxon>Tritrichomonadidae</taxon>
        <taxon>Tritrichomonas</taxon>
    </lineage>
</organism>
<name>A0ABR2HBY4_9EUKA</name>
<dbReference type="InterPro" id="IPR036770">
    <property type="entry name" value="Ankyrin_rpt-contain_sf"/>
</dbReference>